<keyword evidence="2" id="KW-1185">Reference proteome</keyword>
<organism evidence="1 2">
    <name type="scientific">Agrobacterium rosae</name>
    <dbReference type="NCBI Taxonomy" id="1972867"/>
    <lineage>
        <taxon>Bacteria</taxon>
        <taxon>Pseudomonadati</taxon>
        <taxon>Pseudomonadota</taxon>
        <taxon>Alphaproteobacteria</taxon>
        <taxon>Hyphomicrobiales</taxon>
        <taxon>Rhizobiaceae</taxon>
        <taxon>Rhizobium/Agrobacterium group</taxon>
        <taxon>Agrobacterium</taxon>
    </lineage>
</organism>
<dbReference type="Proteomes" id="UP001277561">
    <property type="component" value="Unassembled WGS sequence"/>
</dbReference>
<evidence type="ECO:0000313" key="2">
    <source>
        <dbReference type="Proteomes" id="UP001277561"/>
    </source>
</evidence>
<dbReference type="EMBL" id="JAVRAD010000003">
    <property type="protein sequence ID" value="MDX8329611.1"/>
    <property type="molecule type" value="Genomic_DNA"/>
</dbReference>
<name>A0ABU4VY27_9HYPH</name>
<gene>
    <name evidence="1" type="ORF">RMS29_10265</name>
</gene>
<sequence>MHIEPTILEAHNLYVRSPIDDGDFLPPKQVEHDELDPRLVAEVDRDSDLTAYTGYAAEEYSADMDSAPTGANLEILFSRRKGLAAVLYDNPKISAAFVEWVKCTSPDAAIVEWRKKVITRATIIRGDIKQIINERSST</sequence>
<reference evidence="1" key="1">
    <citation type="journal article" date="2023" name="Phytobiomes J">
        <title>Deciphering the key players within the bacterial microbiota associated with aerial crown gall tumors on rhododendron: Insights into the gallobiome.</title>
        <authorList>
            <person name="Kuzmanovic N."/>
            <person name="Nesme J."/>
            <person name="Wolf J."/>
            <person name="Neumann-Schaal M."/>
            <person name="Petersen J."/>
            <person name="Fernandez-Gnecco G."/>
            <person name="Sproeer C."/>
            <person name="Bunk B."/>
            <person name="Overmann J."/>
            <person name="Sorensen S.J."/>
            <person name="Idczak E."/>
            <person name="Smalla K."/>
        </authorList>
    </citation>
    <scope>NUCLEOTIDE SEQUENCE [LARGE SCALE GENOMIC DNA]</scope>
    <source>
        <strain evidence="1">Rho-14.1</strain>
    </source>
</reference>
<comment type="caution">
    <text evidence="1">The sequence shown here is derived from an EMBL/GenBank/DDBJ whole genome shotgun (WGS) entry which is preliminary data.</text>
</comment>
<protein>
    <submittedName>
        <fullName evidence="1">Uncharacterized protein</fullName>
    </submittedName>
</protein>
<evidence type="ECO:0000313" key="1">
    <source>
        <dbReference type="EMBL" id="MDX8329611.1"/>
    </source>
</evidence>
<proteinExistence type="predicted"/>
<dbReference type="RefSeq" id="WP_320188243.1">
    <property type="nucleotide sequence ID" value="NZ_CP192764.1"/>
</dbReference>
<accession>A0ABU4VY27</accession>